<evidence type="ECO:0000313" key="2">
    <source>
        <dbReference type="EMBL" id="KAJ5106810.1"/>
    </source>
</evidence>
<protein>
    <submittedName>
        <fullName evidence="2">Uncharacterized protein</fullName>
    </submittedName>
</protein>
<keyword evidence="3" id="KW-1185">Reference proteome</keyword>
<reference evidence="2" key="2">
    <citation type="journal article" date="2023" name="IMA Fungus">
        <title>Comparative genomic study of the Penicillium genus elucidates a diverse pangenome and 15 lateral gene transfer events.</title>
        <authorList>
            <person name="Petersen C."/>
            <person name="Sorensen T."/>
            <person name="Nielsen M.R."/>
            <person name="Sondergaard T.E."/>
            <person name="Sorensen J.L."/>
            <person name="Fitzpatrick D.A."/>
            <person name="Frisvad J.C."/>
            <person name="Nielsen K.L."/>
        </authorList>
    </citation>
    <scope>NUCLEOTIDE SEQUENCE</scope>
    <source>
        <strain evidence="2">IBT 30069</strain>
    </source>
</reference>
<accession>A0A9W9FUR3</accession>
<dbReference type="EMBL" id="JAPQKH010000003">
    <property type="protein sequence ID" value="KAJ5106810.1"/>
    <property type="molecule type" value="Genomic_DNA"/>
</dbReference>
<comment type="caution">
    <text evidence="2">The sequence shown here is derived from an EMBL/GenBank/DDBJ whole genome shotgun (WGS) entry which is preliminary data.</text>
</comment>
<dbReference type="Proteomes" id="UP001149165">
    <property type="component" value="Unassembled WGS sequence"/>
</dbReference>
<dbReference type="AlphaFoldDB" id="A0A9W9FUR3"/>
<feature type="compositionally biased region" description="Polar residues" evidence="1">
    <location>
        <begin position="342"/>
        <end position="358"/>
    </location>
</feature>
<dbReference type="OrthoDB" id="4204700at2759"/>
<feature type="compositionally biased region" description="Low complexity" evidence="1">
    <location>
        <begin position="280"/>
        <end position="291"/>
    </location>
</feature>
<feature type="region of interest" description="Disordered" evidence="1">
    <location>
        <begin position="1"/>
        <end position="29"/>
    </location>
</feature>
<feature type="compositionally biased region" description="Basic and acidic residues" evidence="1">
    <location>
        <begin position="223"/>
        <end position="236"/>
    </location>
</feature>
<reference evidence="2" key="1">
    <citation type="submission" date="2022-11" db="EMBL/GenBank/DDBJ databases">
        <authorList>
            <person name="Petersen C."/>
        </authorList>
    </citation>
    <scope>NUCLEOTIDE SEQUENCE</scope>
    <source>
        <strain evidence="2">IBT 30069</strain>
    </source>
</reference>
<feature type="compositionally biased region" description="Polar residues" evidence="1">
    <location>
        <begin position="9"/>
        <end position="26"/>
    </location>
</feature>
<feature type="compositionally biased region" description="Polar residues" evidence="1">
    <location>
        <begin position="243"/>
        <end position="275"/>
    </location>
</feature>
<sequence>MVLEDASPQAGSFSSESSPTNAQSRPATLHPQSLLGGLRIKPEFIEHPDPFTLYFGFLGNRSWQKSVGRNIYDRLQGTWVLTGRTATQEELDAFCANSTHALYYGRIGLPVSLIAGGVWEYRKAARQTADMSFAQRLTTMLSIARADPSAFWPQAARMGFRVFWIGSCGWMLSTVGSTWTGMTAILTDPKLAQWRQDTKGQKEEDLRKRKAEAASSMSMNVKGKREVVERLRRDLSGDGGFDETQTPEPEQYSYDPSSENQSTYDSPASGYQSPGSRYGSAPAPAQRSSSQGESSTDFFLGGQDDDASPTAAEYRNTNPDGSSMSTWDRIRAQNAPPRSQAPARQSPTSGWGQAQAQSPPADAVPVGARDPYDVDRRREKDQAQADFDRMMEQERNASGEPTRRGWGS</sequence>
<proteinExistence type="predicted"/>
<name>A0A9W9FUR3_9EURO</name>
<feature type="compositionally biased region" description="Polar residues" evidence="1">
    <location>
        <begin position="315"/>
        <end position="326"/>
    </location>
</feature>
<feature type="compositionally biased region" description="Basic and acidic residues" evidence="1">
    <location>
        <begin position="370"/>
        <end position="408"/>
    </location>
</feature>
<feature type="compositionally biased region" description="Basic and acidic residues" evidence="1">
    <location>
        <begin position="196"/>
        <end position="207"/>
    </location>
</feature>
<organism evidence="2 3">
    <name type="scientific">Penicillium angulare</name>
    <dbReference type="NCBI Taxonomy" id="116970"/>
    <lineage>
        <taxon>Eukaryota</taxon>
        <taxon>Fungi</taxon>
        <taxon>Dikarya</taxon>
        <taxon>Ascomycota</taxon>
        <taxon>Pezizomycotina</taxon>
        <taxon>Eurotiomycetes</taxon>
        <taxon>Eurotiomycetidae</taxon>
        <taxon>Eurotiales</taxon>
        <taxon>Aspergillaceae</taxon>
        <taxon>Penicillium</taxon>
    </lineage>
</organism>
<evidence type="ECO:0000256" key="1">
    <source>
        <dbReference type="SAM" id="MobiDB-lite"/>
    </source>
</evidence>
<evidence type="ECO:0000313" key="3">
    <source>
        <dbReference type="Proteomes" id="UP001149165"/>
    </source>
</evidence>
<gene>
    <name evidence="2" type="ORF">N7456_003485</name>
</gene>
<feature type="region of interest" description="Disordered" evidence="1">
    <location>
        <begin position="196"/>
        <end position="408"/>
    </location>
</feature>